<name>A0A6G3ZZG3_9BACL</name>
<dbReference type="SUPFAM" id="SSF110391">
    <property type="entry name" value="GlpP-like"/>
    <property type="match status" value="1"/>
</dbReference>
<dbReference type="InterPro" id="IPR006699">
    <property type="entry name" value="GlpP"/>
</dbReference>
<keyword evidence="1" id="KW-0805">Transcription regulation</keyword>
<evidence type="ECO:0000256" key="1">
    <source>
        <dbReference type="PIRNR" id="PIRNR016897"/>
    </source>
</evidence>
<dbReference type="GO" id="GO:0003723">
    <property type="term" value="F:RNA binding"/>
    <property type="evidence" value="ECO:0007669"/>
    <property type="project" value="UniProtKB-KW"/>
</dbReference>
<dbReference type="InterPro" id="IPR013785">
    <property type="entry name" value="Aldolase_TIM"/>
</dbReference>
<comment type="function">
    <text evidence="1">Regulates expression of the glpD operon. In the presence of glycerol 3-phosphate (G3P) causes antitermination of transcription of glpD at the inverted repeat of the leader region to enhance its transcription. Binds and stabilizes glpD leader mRNA.</text>
</comment>
<evidence type="ECO:0000313" key="2">
    <source>
        <dbReference type="EMBL" id="NEW07490.1"/>
    </source>
</evidence>
<dbReference type="Gene3D" id="3.20.20.70">
    <property type="entry name" value="Aldolase class I"/>
    <property type="match status" value="1"/>
</dbReference>
<organism evidence="2">
    <name type="scientific">Paenibacillus sp. SYP-B3998</name>
    <dbReference type="NCBI Taxonomy" id="2678564"/>
    <lineage>
        <taxon>Bacteria</taxon>
        <taxon>Bacillati</taxon>
        <taxon>Bacillota</taxon>
        <taxon>Bacilli</taxon>
        <taxon>Bacillales</taxon>
        <taxon>Paenibacillaceae</taxon>
        <taxon>Paenibacillus</taxon>
    </lineage>
</organism>
<accession>A0A6G3ZZG3</accession>
<dbReference type="GO" id="GO:0006071">
    <property type="term" value="P:glycerol metabolic process"/>
    <property type="evidence" value="ECO:0007669"/>
    <property type="project" value="UniProtKB-UniRule"/>
</dbReference>
<comment type="caution">
    <text evidence="2">The sequence shown here is derived from an EMBL/GenBank/DDBJ whole genome shotgun (WGS) entry which is preliminary data.</text>
</comment>
<dbReference type="PANTHER" id="PTHR35787:SF1">
    <property type="entry name" value="GLYCEROL UPTAKE OPERON ANTITERMINATOR REGULATORY PROTEIN"/>
    <property type="match status" value="1"/>
</dbReference>
<keyword evidence="1" id="KW-0804">Transcription</keyword>
<reference evidence="2" key="1">
    <citation type="submission" date="2020-02" db="EMBL/GenBank/DDBJ databases">
        <authorList>
            <person name="Shen X.-R."/>
            <person name="Zhang Y.-X."/>
        </authorList>
    </citation>
    <scope>NUCLEOTIDE SEQUENCE</scope>
    <source>
        <strain evidence="2">SYP-B3998</strain>
    </source>
</reference>
<sequence length="185" mass="20504">MSLEQQRILPAIRKIKDMEKLFQSPFTYIVLLDSHIGQLKSVVDLARSHGKKLLLHADLIEGLKNDEFAAEFLCQNIRPAGLISTRASVITRTKQNGLLAIQRLFLLDSSALDKSYTLLERSKPDFIEVLPGVIPHIITEVKERSGIPIFAGGLIRSVNDVESALQAGATAVTTSNKDLWKHYGS</sequence>
<proteinExistence type="predicted"/>
<dbReference type="PANTHER" id="PTHR35787">
    <property type="entry name" value="GLYCEROL UPTAKE OPERON ANTITERMINATOR REGULATORY PROTEIN"/>
    <property type="match status" value="1"/>
</dbReference>
<protein>
    <recommendedName>
        <fullName evidence="1">Glycerol uptake operon antiterminator regulatory protein</fullName>
    </recommendedName>
</protein>
<dbReference type="AlphaFoldDB" id="A0A6G3ZZG3"/>
<dbReference type="RefSeq" id="WP_163948536.1">
    <property type="nucleotide sequence ID" value="NZ_JAAIKC010000005.1"/>
</dbReference>
<keyword evidence="1" id="KW-0694">RNA-binding</keyword>
<dbReference type="GO" id="GO:0001072">
    <property type="term" value="F:transcription antitermination factor activity, RNA binding"/>
    <property type="evidence" value="ECO:0007669"/>
    <property type="project" value="TreeGrafter"/>
</dbReference>
<dbReference type="GO" id="GO:0045893">
    <property type="term" value="P:positive regulation of DNA-templated transcription"/>
    <property type="evidence" value="ECO:0007669"/>
    <property type="project" value="TreeGrafter"/>
</dbReference>
<keyword evidence="1" id="KW-0319">Glycerol metabolism</keyword>
<gene>
    <name evidence="2" type="ORF">GK047_15905</name>
</gene>
<dbReference type="EMBL" id="JAAIKC010000005">
    <property type="protein sequence ID" value="NEW07490.1"/>
    <property type="molecule type" value="Genomic_DNA"/>
</dbReference>
<dbReference type="Pfam" id="PF04309">
    <property type="entry name" value="G3P_antiterm"/>
    <property type="match status" value="1"/>
</dbReference>
<dbReference type="PIRSF" id="PIRSF016897">
    <property type="entry name" value="GlpP"/>
    <property type="match status" value="1"/>
</dbReference>